<accession>A0A2P2KN38</accession>
<feature type="signal peptide" evidence="1">
    <location>
        <begin position="1"/>
        <end position="19"/>
    </location>
</feature>
<protein>
    <submittedName>
        <fullName evidence="2">Uncharacterized protein MANES_03G130500</fullName>
    </submittedName>
</protein>
<dbReference type="EMBL" id="GGEC01026628">
    <property type="protein sequence ID" value="MBX07112.1"/>
    <property type="molecule type" value="Transcribed_RNA"/>
</dbReference>
<proteinExistence type="predicted"/>
<keyword evidence="1" id="KW-0732">Signal</keyword>
<evidence type="ECO:0000313" key="2">
    <source>
        <dbReference type="EMBL" id="MBX07112.1"/>
    </source>
</evidence>
<sequence>MLLASYMLYQMIWLPTSQSTSMCYTSMLMRMSPWDLGLLGWMWNTLMTGDSVVAPHLTVSGRLRQAISVLPRLIGLVVGFASQLRE</sequence>
<evidence type="ECO:0000256" key="1">
    <source>
        <dbReference type="SAM" id="SignalP"/>
    </source>
</evidence>
<dbReference type="AlphaFoldDB" id="A0A2P2KN38"/>
<name>A0A2P2KN38_RHIMU</name>
<organism evidence="2">
    <name type="scientific">Rhizophora mucronata</name>
    <name type="common">Asiatic mangrove</name>
    <dbReference type="NCBI Taxonomy" id="61149"/>
    <lineage>
        <taxon>Eukaryota</taxon>
        <taxon>Viridiplantae</taxon>
        <taxon>Streptophyta</taxon>
        <taxon>Embryophyta</taxon>
        <taxon>Tracheophyta</taxon>
        <taxon>Spermatophyta</taxon>
        <taxon>Magnoliopsida</taxon>
        <taxon>eudicotyledons</taxon>
        <taxon>Gunneridae</taxon>
        <taxon>Pentapetalae</taxon>
        <taxon>rosids</taxon>
        <taxon>fabids</taxon>
        <taxon>Malpighiales</taxon>
        <taxon>Rhizophoraceae</taxon>
        <taxon>Rhizophora</taxon>
    </lineage>
</organism>
<feature type="chain" id="PRO_5015147550" evidence="1">
    <location>
        <begin position="20"/>
        <end position="86"/>
    </location>
</feature>
<reference evidence="2" key="1">
    <citation type="submission" date="2018-02" db="EMBL/GenBank/DDBJ databases">
        <title>Rhizophora mucronata_Transcriptome.</title>
        <authorList>
            <person name="Meera S.P."/>
            <person name="Sreeshan A."/>
            <person name="Augustine A."/>
        </authorList>
    </citation>
    <scope>NUCLEOTIDE SEQUENCE</scope>
    <source>
        <tissue evidence="2">Leaf</tissue>
    </source>
</reference>